<dbReference type="Proteomes" id="UP000002012">
    <property type="component" value="Chromosome"/>
</dbReference>
<feature type="domain" description="ABC transmembrane type-1" evidence="11">
    <location>
        <begin position="23"/>
        <end position="305"/>
    </location>
</feature>
<dbReference type="PROSITE" id="PS50893">
    <property type="entry name" value="ABC_TRANSPORTER_2"/>
    <property type="match status" value="1"/>
</dbReference>
<dbReference type="InterPro" id="IPR017871">
    <property type="entry name" value="ABC_transporter-like_CS"/>
</dbReference>
<dbReference type="InterPro" id="IPR027417">
    <property type="entry name" value="P-loop_NTPase"/>
</dbReference>
<feature type="domain" description="ABC transporter" evidence="10">
    <location>
        <begin position="334"/>
        <end position="567"/>
    </location>
</feature>
<dbReference type="InterPro" id="IPR039421">
    <property type="entry name" value="Type_1_exporter"/>
</dbReference>
<keyword evidence="6" id="KW-0067">ATP-binding</keyword>
<keyword evidence="3" id="KW-1003">Cell membrane</keyword>
<dbReference type="PROSITE" id="PS00211">
    <property type="entry name" value="ABC_TRANSPORTER_1"/>
    <property type="match status" value="1"/>
</dbReference>
<dbReference type="SMART" id="SM00382">
    <property type="entry name" value="AAA"/>
    <property type="match status" value="1"/>
</dbReference>
<feature type="transmembrane region" description="Helical" evidence="9">
    <location>
        <begin position="63"/>
        <end position="84"/>
    </location>
</feature>
<dbReference type="SUPFAM" id="SSF52540">
    <property type="entry name" value="P-loop containing nucleoside triphosphate hydrolases"/>
    <property type="match status" value="1"/>
</dbReference>
<name>D4H688_DENA2</name>
<dbReference type="eggNOG" id="COG1132">
    <property type="taxonomic scope" value="Bacteria"/>
</dbReference>
<protein>
    <submittedName>
        <fullName evidence="12">ABC transporter related protein</fullName>
    </submittedName>
</protein>
<evidence type="ECO:0000313" key="13">
    <source>
        <dbReference type="Proteomes" id="UP000002012"/>
    </source>
</evidence>
<dbReference type="Pfam" id="PF00664">
    <property type="entry name" value="ABC_membrane"/>
    <property type="match status" value="1"/>
</dbReference>
<dbReference type="PANTHER" id="PTHR24221:SF654">
    <property type="entry name" value="ATP-BINDING CASSETTE SUB-FAMILY B MEMBER 6"/>
    <property type="match status" value="1"/>
</dbReference>
<dbReference type="InterPro" id="IPR011527">
    <property type="entry name" value="ABC1_TM_dom"/>
</dbReference>
<feature type="transmembrane region" description="Helical" evidence="9">
    <location>
        <begin position="274"/>
        <end position="291"/>
    </location>
</feature>
<evidence type="ECO:0000256" key="1">
    <source>
        <dbReference type="ARBA" id="ARBA00004651"/>
    </source>
</evidence>
<evidence type="ECO:0000256" key="2">
    <source>
        <dbReference type="ARBA" id="ARBA00022448"/>
    </source>
</evidence>
<proteinExistence type="predicted"/>
<dbReference type="InterPro" id="IPR003439">
    <property type="entry name" value="ABC_transporter-like_ATP-bd"/>
</dbReference>
<evidence type="ECO:0000256" key="5">
    <source>
        <dbReference type="ARBA" id="ARBA00022741"/>
    </source>
</evidence>
<evidence type="ECO:0000256" key="9">
    <source>
        <dbReference type="SAM" id="Phobius"/>
    </source>
</evidence>
<keyword evidence="7 9" id="KW-1133">Transmembrane helix</keyword>
<dbReference type="STRING" id="522772.Dacet_0956"/>
<dbReference type="Gene3D" id="3.40.50.300">
    <property type="entry name" value="P-loop containing nucleotide triphosphate hydrolases"/>
    <property type="match status" value="1"/>
</dbReference>
<dbReference type="InterPro" id="IPR036640">
    <property type="entry name" value="ABC1_TM_sf"/>
</dbReference>
<dbReference type="PANTHER" id="PTHR24221">
    <property type="entry name" value="ATP-BINDING CASSETTE SUB-FAMILY B"/>
    <property type="match status" value="1"/>
</dbReference>
<evidence type="ECO:0000259" key="10">
    <source>
        <dbReference type="PROSITE" id="PS50893"/>
    </source>
</evidence>
<dbReference type="Gene3D" id="1.20.1560.10">
    <property type="entry name" value="ABC transporter type 1, transmembrane domain"/>
    <property type="match status" value="1"/>
</dbReference>
<dbReference type="InParanoid" id="D4H688"/>
<feature type="transmembrane region" description="Helical" evidence="9">
    <location>
        <begin position="163"/>
        <end position="181"/>
    </location>
</feature>
<gene>
    <name evidence="12" type="ordered locus">Dacet_0956</name>
</gene>
<dbReference type="GO" id="GO:0005886">
    <property type="term" value="C:plasma membrane"/>
    <property type="evidence" value="ECO:0007669"/>
    <property type="project" value="UniProtKB-SubCell"/>
</dbReference>
<dbReference type="AlphaFoldDB" id="D4H688"/>
<keyword evidence="5" id="KW-0547">Nucleotide-binding</keyword>
<evidence type="ECO:0000256" key="8">
    <source>
        <dbReference type="ARBA" id="ARBA00023136"/>
    </source>
</evidence>
<evidence type="ECO:0000313" key="12">
    <source>
        <dbReference type="EMBL" id="ADD67734.1"/>
    </source>
</evidence>
<accession>D4H688</accession>
<dbReference type="KEGG" id="dap:Dacet_0956"/>
<evidence type="ECO:0000256" key="7">
    <source>
        <dbReference type="ARBA" id="ARBA00022989"/>
    </source>
</evidence>
<dbReference type="HOGENOM" id="CLU_000604_84_9_0"/>
<dbReference type="GO" id="GO:0016887">
    <property type="term" value="F:ATP hydrolysis activity"/>
    <property type="evidence" value="ECO:0007669"/>
    <property type="project" value="InterPro"/>
</dbReference>
<dbReference type="GO" id="GO:0140359">
    <property type="term" value="F:ABC-type transporter activity"/>
    <property type="evidence" value="ECO:0007669"/>
    <property type="project" value="InterPro"/>
</dbReference>
<evidence type="ECO:0000256" key="6">
    <source>
        <dbReference type="ARBA" id="ARBA00022840"/>
    </source>
</evidence>
<reference evidence="12 13" key="1">
    <citation type="journal article" date="2010" name="Stand. Genomic Sci.">
        <title>Complete genome sequence of Denitrovibrio acetiphilus type strain (N2460).</title>
        <authorList>
            <person name="Kiss H."/>
            <person name="Lang E."/>
            <person name="Lapidus A."/>
            <person name="Copeland A."/>
            <person name="Nolan M."/>
            <person name="Glavina Del Rio T."/>
            <person name="Chen F."/>
            <person name="Lucas S."/>
            <person name="Tice H."/>
            <person name="Cheng J.F."/>
            <person name="Han C."/>
            <person name="Goodwin L."/>
            <person name="Pitluck S."/>
            <person name="Liolios K."/>
            <person name="Pati A."/>
            <person name="Ivanova N."/>
            <person name="Mavromatis K."/>
            <person name="Chen A."/>
            <person name="Palaniappan K."/>
            <person name="Land M."/>
            <person name="Hauser L."/>
            <person name="Chang Y.J."/>
            <person name="Jeffries C.D."/>
            <person name="Detter J.C."/>
            <person name="Brettin T."/>
            <person name="Spring S."/>
            <person name="Rohde M."/>
            <person name="Goker M."/>
            <person name="Woyke T."/>
            <person name="Bristow J."/>
            <person name="Eisen J.A."/>
            <person name="Markowitz V."/>
            <person name="Hugenholtz P."/>
            <person name="Kyrpides N.C."/>
            <person name="Klenk H.P."/>
        </authorList>
    </citation>
    <scope>NUCLEOTIDE SEQUENCE [LARGE SCALE GENOMIC DNA]</scope>
    <source>
        <strain evidence="13">DSM 12809 / NBRC 114555 / N2460</strain>
    </source>
</reference>
<sequence>MKNKELIMLLLKWAGRDRYLLYLSVILAFISGLFTMVPYYAVYRIMVAVYARNLTQHVIVENSIIILAAMALRFAIFGAAGAVSHKGAYRALFRVRCIVVEHMAKIPLGALNTRSIGDVKTVLNEDIEKLELFLAHQLPEFVYYLIGPFAVFVYLCFVNAPLALVSLLPLILGGVAIGLMYRSSSGMVNRFNASLVSLNSVMIEYISGMKLIKAYNMGSSSFRKYADAIQEENDVWIEGAKSMGPPYAAFVVFIECGMIFMVPFGGMFFLNGSITASVFILFMFVGGMYLTEVRPLHELGSNFADVLKGIEKAREVLEIQVFEGGGEFPEKHDIELRNVTFSYDGSSNVIRDCNLQISDGEKIGIAGRSGAGKSTIVELISRFYDVDKGEILIGGKDIRDINYEILLQNIAIVFQKTFLTRDSVFENIRMGANATLKEVREAAVKAQIDDFIMSLPDEYDTKVGSFSTRFSGGEKQRIAIARAILKNAPILILDEATASSDPENQLEIDKAICNLCMGKTVIIVAHRLGVLKSCDRVAVIENRRVTTIGSHDEVLKNNDYYRQAWSDYEIARNITYQL</sequence>
<dbReference type="EMBL" id="CP001968">
    <property type="protein sequence ID" value="ADD67734.1"/>
    <property type="molecule type" value="Genomic_DNA"/>
</dbReference>
<dbReference type="SUPFAM" id="SSF90123">
    <property type="entry name" value="ABC transporter transmembrane region"/>
    <property type="match status" value="1"/>
</dbReference>
<dbReference type="InterPro" id="IPR003593">
    <property type="entry name" value="AAA+_ATPase"/>
</dbReference>
<keyword evidence="13" id="KW-1185">Reference proteome</keyword>
<dbReference type="PROSITE" id="PS50929">
    <property type="entry name" value="ABC_TM1F"/>
    <property type="match status" value="1"/>
</dbReference>
<feature type="transmembrane region" description="Helical" evidence="9">
    <location>
        <begin position="20"/>
        <end position="43"/>
    </location>
</feature>
<dbReference type="GO" id="GO:0005524">
    <property type="term" value="F:ATP binding"/>
    <property type="evidence" value="ECO:0007669"/>
    <property type="project" value="UniProtKB-KW"/>
</dbReference>
<dbReference type="Pfam" id="PF00005">
    <property type="entry name" value="ABC_tran"/>
    <property type="match status" value="1"/>
</dbReference>
<comment type="subcellular location">
    <subcellularLocation>
        <location evidence="1">Cell membrane</location>
        <topology evidence="1">Multi-pass membrane protein</topology>
    </subcellularLocation>
</comment>
<feature type="transmembrane region" description="Helical" evidence="9">
    <location>
        <begin position="141"/>
        <end position="157"/>
    </location>
</feature>
<keyword evidence="8 9" id="KW-0472">Membrane</keyword>
<dbReference type="FunFam" id="3.40.50.300:FF:000221">
    <property type="entry name" value="Multidrug ABC transporter ATP-binding protein"/>
    <property type="match status" value="1"/>
</dbReference>
<keyword evidence="2" id="KW-0813">Transport</keyword>
<evidence type="ECO:0000259" key="11">
    <source>
        <dbReference type="PROSITE" id="PS50929"/>
    </source>
</evidence>
<dbReference type="CDD" id="cd07346">
    <property type="entry name" value="ABC_6TM_exporters"/>
    <property type="match status" value="1"/>
</dbReference>
<dbReference type="PaxDb" id="522772-Dacet_0956"/>
<keyword evidence="4 9" id="KW-0812">Transmembrane</keyword>
<evidence type="ECO:0000256" key="4">
    <source>
        <dbReference type="ARBA" id="ARBA00022692"/>
    </source>
</evidence>
<organism evidence="12 13">
    <name type="scientific">Denitrovibrio acetiphilus (strain DSM 12809 / NBRC 114555 / N2460)</name>
    <dbReference type="NCBI Taxonomy" id="522772"/>
    <lineage>
        <taxon>Bacteria</taxon>
        <taxon>Pseudomonadati</taxon>
        <taxon>Deferribacterota</taxon>
        <taxon>Deferribacteres</taxon>
        <taxon>Deferribacterales</taxon>
        <taxon>Geovibrionaceae</taxon>
        <taxon>Denitrovibrio</taxon>
    </lineage>
</organism>
<evidence type="ECO:0000256" key="3">
    <source>
        <dbReference type="ARBA" id="ARBA00022475"/>
    </source>
</evidence>